<protein>
    <recommendedName>
        <fullName evidence="4">Zinc finger protein</fullName>
    </recommendedName>
</protein>
<feature type="compositionally biased region" description="Low complexity" evidence="1">
    <location>
        <begin position="73"/>
        <end position="87"/>
    </location>
</feature>
<comment type="caution">
    <text evidence="2">The sequence shown here is derived from an EMBL/GenBank/DDBJ whole genome shotgun (WGS) entry which is preliminary data.</text>
</comment>
<evidence type="ECO:0000313" key="2">
    <source>
        <dbReference type="EMBL" id="MBB5808840.1"/>
    </source>
</evidence>
<evidence type="ECO:0000313" key="3">
    <source>
        <dbReference type="Proteomes" id="UP000552097"/>
    </source>
</evidence>
<keyword evidence="3" id="KW-1185">Reference proteome</keyword>
<sequence length="115" mass="12788">MPPLRPFRWLPYDRRRHAVNAEARDNETTTTLCDEKLTIPATPATREEWCWPTCSACDAAWRAVEGIPPFPRRPTTTSRTASTAGTRRNAHASVRGNVAVKHRSGTSVEAAMSEV</sequence>
<proteinExistence type="predicted"/>
<dbReference type="Proteomes" id="UP000552097">
    <property type="component" value="Unassembled WGS sequence"/>
</dbReference>
<dbReference type="RefSeq" id="WP_184928694.1">
    <property type="nucleotide sequence ID" value="NZ_JACHMO010000001.1"/>
</dbReference>
<dbReference type="InterPro" id="IPR031795">
    <property type="entry name" value="Zf-HC3"/>
</dbReference>
<name>A0A7W9M645_9PSEU</name>
<accession>A0A7W9M645</accession>
<reference evidence="2 3" key="1">
    <citation type="submission" date="2020-08" db="EMBL/GenBank/DDBJ databases">
        <title>Sequencing the genomes of 1000 actinobacteria strains.</title>
        <authorList>
            <person name="Klenk H.-P."/>
        </authorList>
    </citation>
    <scope>NUCLEOTIDE SEQUENCE [LARGE SCALE GENOMIC DNA]</scope>
    <source>
        <strain evidence="2 3">DSM 45486</strain>
    </source>
</reference>
<dbReference type="Pfam" id="PF16827">
    <property type="entry name" value="zf-HC3"/>
    <property type="match status" value="1"/>
</dbReference>
<gene>
    <name evidence="2" type="ORF">F4560_008608</name>
</gene>
<feature type="region of interest" description="Disordered" evidence="1">
    <location>
        <begin position="68"/>
        <end position="95"/>
    </location>
</feature>
<dbReference type="AlphaFoldDB" id="A0A7W9M645"/>
<organism evidence="2 3">
    <name type="scientific">Saccharothrix ecbatanensis</name>
    <dbReference type="NCBI Taxonomy" id="1105145"/>
    <lineage>
        <taxon>Bacteria</taxon>
        <taxon>Bacillati</taxon>
        <taxon>Actinomycetota</taxon>
        <taxon>Actinomycetes</taxon>
        <taxon>Pseudonocardiales</taxon>
        <taxon>Pseudonocardiaceae</taxon>
        <taxon>Saccharothrix</taxon>
    </lineage>
</organism>
<evidence type="ECO:0008006" key="4">
    <source>
        <dbReference type="Google" id="ProtNLM"/>
    </source>
</evidence>
<dbReference type="EMBL" id="JACHMO010000001">
    <property type="protein sequence ID" value="MBB5808840.1"/>
    <property type="molecule type" value="Genomic_DNA"/>
</dbReference>
<evidence type="ECO:0000256" key="1">
    <source>
        <dbReference type="SAM" id="MobiDB-lite"/>
    </source>
</evidence>